<protein>
    <recommendedName>
        <fullName evidence="4">Bet v I/Major latex protein domain-containing protein</fullName>
    </recommendedName>
</protein>
<dbReference type="Proteomes" id="UP001359559">
    <property type="component" value="Unassembled WGS sequence"/>
</dbReference>
<feature type="domain" description="Bet v I/Major latex protein" evidence="4">
    <location>
        <begin position="1"/>
        <end position="154"/>
    </location>
</feature>
<dbReference type="InterPro" id="IPR000916">
    <property type="entry name" value="Bet_v_I/MLP"/>
</dbReference>
<dbReference type="AlphaFoldDB" id="A0AAN9JSW3"/>
<evidence type="ECO:0000259" key="4">
    <source>
        <dbReference type="Pfam" id="PF00407"/>
    </source>
</evidence>
<gene>
    <name evidence="5" type="ORF">RJT34_14644</name>
</gene>
<dbReference type="GO" id="GO:0005737">
    <property type="term" value="C:cytoplasm"/>
    <property type="evidence" value="ECO:0007669"/>
    <property type="project" value="TreeGrafter"/>
</dbReference>
<dbReference type="FunFam" id="3.30.530.20:FF:000007">
    <property type="entry name" value="Major pollen allergen Bet v 1-A"/>
    <property type="match status" value="1"/>
</dbReference>
<organism evidence="5 6">
    <name type="scientific">Clitoria ternatea</name>
    <name type="common">Butterfly pea</name>
    <dbReference type="NCBI Taxonomy" id="43366"/>
    <lineage>
        <taxon>Eukaryota</taxon>
        <taxon>Viridiplantae</taxon>
        <taxon>Streptophyta</taxon>
        <taxon>Embryophyta</taxon>
        <taxon>Tracheophyta</taxon>
        <taxon>Spermatophyta</taxon>
        <taxon>Magnoliopsida</taxon>
        <taxon>eudicotyledons</taxon>
        <taxon>Gunneridae</taxon>
        <taxon>Pentapetalae</taxon>
        <taxon>rosids</taxon>
        <taxon>fabids</taxon>
        <taxon>Fabales</taxon>
        <taxon>Fabaceae</taxon>
        <taxon>Papilionoideae</taxon>
        <taxon>50 kb inversion clade</taxon>
        <taxon>NPAAA clade</taxon>
        <taxon>indigoferoid/millettioid clade</taxon>
        <taxon>Phaseoleae</taxon>
        <taxon>Clitoria</taxon>
    </lineage>
</organism>
<dbReference type="EMBL" id="JAYKXN010000003">
    <property type="protein sequence ID" value="KAK7303731.1"/>
    <property type="molecule type" value="Genomic_DNA"/>
</dbReference>
<comment type="similarity">
    <text evidence="1">Belongs to the BetVI family.</text>
</comment>
<dbReference type="CDD" id="cd07816">
    <property type="entry name" value="Bet_v1-like"/>
    <property type="match status" value="1"/>
</dbReference>
<evidence type="ECO:0000256" key="1">
    <source>
        <dbReference type="ARBA" id="ARBA00009744"/>
    </source>
</evidence>
<keyword evidence="3" id="KW-0568">Pathogenesis-related protein</keyword>
<keyword evidence="6" id="KW-1185">Reference proteome</keyword>
<proteinExistence type="inferred from homology"/>
<dbReference type="GO" id="GO:0038023">
    <property type="term" value="F:signaling receptor activity"/>
    <property type="evidence" value="ECO:0007669"/>
    <property type="project" value="InterPro"/>
</dbReference>
<evidence type="ECO:0000313" key="5">
    <source>
        <dbReference type="EMBL" id="KAK7303731.1"/>
    </source>
</evidence>
<dbReference type="Gene3D" id="3.30.530.20">
    <property type="match status" value="1"/>
</dbReference>
<dbReference type="Pfam" id="PF00407">
    <property type="entry name" value="Bet_v_1"/>
    <property type="match status" value="1"/>
</dbReference>
<name>A0AAN9JSW3_CLITE</name>
<comment type="caution">
    <text evidence="5">The sequence shown here is derived from an EMBL/GenBank/DDBJ whole genome shotgun (WGS) entry which is preliminary data.</text>
</comment>
<dbReference type="GO" id="GO:0005634">
    <property type="term" value="C:nucleus"/>
    <property type="evidence" value="ECO:0007669"/>
    <property type="project" value="TreeGrafter"/>
</dbReference>
<dbReference type="SUPFAM" id="SSF55961">
    <property type="entry name" value="Bet v1-like"/>
    <property type="match status" value="1"/>
</dbReference>
<dbReference type="GO" id="GO:0010427">
    <property type="term" value="F:abscisic acid binding"/>
    <property type="evidence" value="ECO:0007669"/>
    <property type="project" value="InterPro"/>
</dbReference>
<dbReference type="PANTHER" id="PTHR31213:SF88">
    <property type="entry name" value="ABA-RESPONSIVE PROTEIN"/>
    <property type="match status" value="1"/>
</dbReference>
<accession>A0AAN9JSW3</accession>
<evidence type="ECO:0000256" key="3">
    <source>
        <dbReference type="ARBA" id="ARBA00023265"/>
    </source>
</evidence>
<dbReference type="GO" id="GO:0009738">
    <property type="term" value="P:abscisic acid-activated signaling pathway"/>
    <property type="evidence" value="ECO:0007669"/>
    <property type="project" value="InterPro"/>
</dbReference>
<dbReference type="GO" id="GO:0006952">
    <property type="term" value="P:defense response"/>
    <property type="evidence" value="ECO:0007669"/>
    <property type="project" value="UniProtKB-KW"/>
</dbReference>
<dbReference type="PANTHER" id="PTHR31213">
    <property type="entry name" value="OS08G0374000 PROTEIN-RELATED"/>
    <property type="match status" value="1"/>
</dbReference>
<dbReference type="PRINTS" id="PR00634">
    <property type="entry name" value="BETALLERGEN"/>
</dbReference>
<dbReference type="InterPro" id="IPR024949">
    <property type="entry name" value="Bet_v_I_allergen"/>
</dbReference>
<dbReference type="InterPro" id="IPR023393">
    <property type="entry name" value="START-like_dom_sf"/>
</dbReference>
<dbReference type="GO" id="GO:0004864">
    <property type="term" value="F:protein phosphatase inhibitor activity"/>
    <property type="evidence" value="ECO:0007669"/>
    <property type="project" value="InterPro"/>
</dbReference>
<reference evidence="5 6" key="1">
    <citation type="submission" date="2024-01" db="EMBL/GenBank/DDBJ databases">
        <title>The genomes of 5 underutilized Papilionoideae crops provide insights into root nodulation and disease resistance.</title>
        <authorList>
            <person name="Yuan L."/>
        </authorList>
    </citation>
    <scope>NUCLEOTIDE SEQUENCE [LARGE SCALE GENOMIC DNA]</scope>
    <source>
        <strain evidence="5">LY-2023</strain>
        <tissue evidence="5">Leaf</tissue>
    </source>
</reference>
<sequence>MGVFAFDDEHTSSVAPAKLYKALTKDSDTIIPKVIEAIQSIEIVEGNGGPGTVKKLTVVEGGKTTQLVHKVDTVDEANFEYGYSLVGGSGLDEINLEKISFETKLLPGPDGGSIGKVSVKYHTKGDAPLSDAVRGDTQAKGIGLFKAIEGYVLANPDY</sequence>
<evidence type="ECO:0000256" key="2">
    <source>
        <dbReference type="ARBA" id="ARBA00022821"/>
    </source>
</evidence>
<dbReference type="InterPro" id="IPR050279">
    <property type="entry name" value="Plant_def-hormone_signal"/>
</dbReference>
<keyword evidence="2" id="KW-0611">Plant defense</keyword>
<evidence type="ECO:0000313" key="6">
    <source>
        <dbReference type="Proteomes" id="UP001359559"/>
    </source>
</evidence>